<dbReference type="SUPFAM" id="SSF48452">
    <property type="entry name" value="TPR-like"/>
    <property type="match status" value="1"/>
</dbReference>
<dbReference type="Gene3D" id="1.25.40.10">
    <property type="entry name" value="Tetratricopeptide repeat domain"/>
    <property type="match status" value="1"/>
</dbReference>
<dbReference type="PANTHER" id="PTHR15696:SF0">
    <property type="entry name" value="TELOMERASE-BINDING PROTEIN EST1A"/>
    <property type="match status" value="1"/>
</dbReference>
<evidence type="ECO:0000256" key="1">
    <source>
        <dbReference type="SAM" id="MobiDB-lite"/>
    </source>
</evidence>
<dbReference type="PANTHER" id="PTHR15696">
    <property type="entry name" value="SMG-7 SUPPRESSOR WITH MORPHOLOGICAL EFFECT ON GENITALIA PROTEIN 7"/>
    <property type="match status" value="1"/>
</dbReference>
<proteinExistence type="predicted"/>
<gene>
    <name evidence="2" type="ORF">OHK93_003588</name>
</gene>
<dbReference type="InterPro" id="IPR045153">
    <property type="entry name" value="Est1/Ebs1-like"/>
</dbReference>
<accession>A0AA43TYD0</accession>
<organism evidence="2 3">
    <name type="scientific">Ramalina farinacea</name>
    <dbReference type="NCBI Taxonomy" id="258253"/>
    <lineage>
        <taxon>Eukaryota</taxon>
        <taxon>Fungi</taxon>
        <taxon>Dikarya</taxon>
        <taxon>Ascomycota</taxon>
        <taxon>Pezizomycotina</taxon>
        <taxon>Lecanoromycetes</taxon>
        <taxon>OSLEUM clade</taxon>
        <taxon>Lecanoromycetidae</taxon>
        <taxon>Lecanorales</taxon>
        <taxon>Lecanorineae</taxon>
        <taxon>Ramalinaceae</taxon>
        <taxon>Ramalina</taxon>
    </lineage>
</organism>
<evidence type="ECO:0008006" key="4">
    <source>
        <dbReference type="Google" id="ProtNLM"/>
    </source>
</evidence>
<dbReference type="GO" id="GO:0005697">
    <property type="term" value="C:telomerase holoenzyme complex"/>
    <property type="evidence" value="ECO:0007669"/>
    <property type="project" value="TreeGrafter"/>
</dbReference>
<sequence length="955" mass="106204">MSFPLGKLREFQKHHREAKPSTPRVAAEGAGETGRQTNERAPLPPGWPPTAPDTSEGTLTGSPGALQPGSGKSIGAFRENPRKRRPSGPDLASRDSNLRATPSPRSVSRARHAKSSSTGRDPRERDPDYQRSQTATLQSEAPTLYNHKAEDSAGGIIAQNPLPSGISHKGVGATFNQPQASQYDSPKEPSSTRPADWGAAGHVPSELEPRTGTRFSPRRVLRKPGLLPAPDDLDEPEGDTSMLLQPETRPISHDQLVVEVKGIYAGLVMVEAKCIEVDEQQKIWALNKEYARNNPVTSDQWRSLIALHKQLLHEHHDFFLASQHPSASNNLSRLAAKYIMPARMWRHGIHGFLEVLRHRLPGSLDHMLAFIYIAYNMMALLYETVPSFEDTWIECLGDLGRYRMAIEDDEPRDREVWSNVARYWYSKASDKSPITGRLYHHLAILARPNTLEHLSLYTKALTCIVPFESAKGSILTLLNPVLSGKVSVSPRNLQIEISYIKAHAILFTQRQHQYDEVLQLSRSNVLHNSLYYKGEKGRDDNNGRVTKIWAYLAAANVSGILEYGATVENGTPRSPIRREHDAKNVGKGEDFSRTEKEDPGDTFLQKRHDTINILELTTRMGYPLVPLSSKDQDQSSILLYHASELAFSTMKYVMADLHFNTDAQIWRHLLPFLHIMLVFIWSCCEAGTAISFIERFVPWAALCVYLNKLADKGGGREIAVTTEASSDKSGAFDGRPVWEDFLLRGLTYTLWYFPKDWFSKSGLDEEERQLDLISMDAARIARILWLGLRIASYGKWIVHDPSTSIFTPTDHVTEPAYAESRMQTSGDDLGKDGDSIMSDVSITEAPSSSASIAPSDAMACSSNSSLPTPIDEHNEVGTADMEQGENQSTPKLGAADEPKDIPMIDLSPSKEMPPPLDDKPLPFEEVPSNNTLDLVSSKKHGVPDLQRLADDPKLL</sequence>
<dbReference type="GO" id="GO:0000184">
    <property type="term" value="P:nuclear-transcribed mRNA catabolic process, nonsense-mediated decay"/>
    <property type="evidence" value="ECO:0007669"/>
    <property type="project" value="TreeGrafter"/>
</dbReference>
<protein>
    <recommendedName>
        <fullName evidence="4">DNA/RNA-binding domain-containing protein</fullName>
    </recommendedName>
</protein>
<feature type="compositionally biased region" description="Low complexity" evidence="1">
    <location>
        <begin position="845"/>
        <end position="859"/>
    </location>
</feature>
<feature type="region of interest" description="Disordered" evidence="1">
    <location>
        <begin position="570"/>
        <end position="602"/>
    </location>
</feature>
<name>A0AA43TYD0_9LECA</name>
<dbReference type="GO" id="GO:0042162">
    <property type="term" value="F:telomeric DNA binding"/>
    <property type="evidence" value="ECO:0007669"/>
    <property type="project" value="TreeGrafter"/>
</dbReference>
<dbReference type="FunFam" id="1.25.40.10:FF:000202">
    <property type="entry name" value="Unplaced genomic scaffold supercont1.7, whole genome shotgun sequence"/>
    <property type="match status" value="1"/>
</dbReference>
<evidence type="ECO:0000313" key="2">
    <source>
        <dbReference type="EMBL" id="MDI1492374.1"/>
    </source>
</evidence>
<feature type="compositionally biased region" description="Polar residues" evidence="1">
    <location>
        <begin position="130"/>
        <end position="141"/>
    </location>
</feature>
<feature type="compositionally biased region" description="Basic and acidic residues" evidence="1">
    <location>
        <begin position="576"/>
        <end position="602"/>
    </location>
</feature>
<feature type="compositionally biased region" description="Polar residues" evidence="1">
    <location>
        <begin position="174"/>
        <end position="193"/>
    </location>
</feature>
<dbReference type="AlphaFoldDB" id="A0AA43TYD0"/>
<dbReference type="InterPro" id="IPR011990">
    <property type="entry name" value="TPR-like_helical_dom_sf"/>
</dbReference>
<reference evidence="2" key="1">
    <citation type="journal article" date="2023" name="Genome Biol. Evol.">
        <title>First Whole Genome Sequence and Flow Cytometry Genome Size Data for the Lichen-Forming Fungus Ramalina farinacea (Ascomycota).</title>
        <authorList>
            <person name="Llewellyn T."/>
            <person name="Mian S."/>
            <person name="Hill R."/>
            <person name="Leitch I.J."/>
            <person name="Gaya E."/>
        </authorList>
    </citation>
    <scope>NUCLEOTIDE SEQUENCE</scope>
    <source>
        <strain evidence="2">LIQ254RAFAR</strain>
    </source>
</reference>
<dbReference type="Proteomes" id="UP001161017">
    <property type="component" value="Unassembled WGS sequence"/>
</dbReference>
<comment type="caution">
    <text evidence="2">The sequence shown here is derived from an EMBL/GenBank/DDBJ whole genome shotgun (WGS) entry which is preliminary data.</text>
</comment>
<feature type="compositionally biased region" description="Basic and acidic residues" evidence="1">
    <location>
        <begin position="120"/>
        <end position="129"/>
    </location>
</feature>
<feature type="compositionally biased region" description="Pro residues" evidence="1">
    <location>
        <begin position="42"/>
        <end position="51"/>
    </location>
</feature>
<dbReference type="EMBL" id="JAPUFD010000018">
    <property type="protein sequence ID" value="MDI1492374.1"/>
    <property type="molecule type" value="Genomic_DNA"/>
</dbReference>
<feature type="region of interest" description="Disordered" evidence="1">
    <location>
        <begin position="843"/>
        <end position="955"/>
    </location>
</feature>
<feature type="region of interest" description="Disordered" evidence="1">
    <location>
        <begin position="1"/>
        <end position="242"/>
    </location>
</feature>
<dbReference type="GO" id="GO:0070034">
    <property type="term" value="F:telomerase RNA binding"/>
    <property type="evidence" value="ECO:0007669"/>
    <property type="project" value="TreeGrafter"/>
</dbReference>
<keyword evidence="3" id="KW-1185">Reference proteome</keyword>
<evidence type="ECO:0000313" key="3">
    <source>
        <dbReference type="Proteomes" id="UP001161017"/>
    </source>
</evidence>